<evidence type="ECO:0000313" key="3">
    <source>
        <dbReference type="Proteomes" id="UP000324595"/>
    </source>
</evidence>
<dbReference type="PROSITE" id="PS51257">
    <property type="entry name" value="PROKAR_LIPOPROTEIN"/>
    <property type="match status" value="1"/>
</dbReference>
<sequence length="441" mass="49255">MISISKASGRVILLVLYSTLLTACASQQLMTGQKQMGASFQSGNYQQAASIADSLKQNDVYKAKDRVLYSLEMGTIQFFQNNYKKSIEEFTNAEEYIDQFFAKSASTGIKAFLTNDTQLNYDGEVYEDVYLNGFKSLAYLEMDDYLAAFVEARRIAQKLDQAESKYAGYANSMQESDTTDHEIEWNAGTSSIHDSPLSHYLASMLYAKSGAPDDARIELENLQSAIERHQALPNSQVEFVPAFKKVQNPDNFNVLLTAFCGKAPEKRSNNIKIEDINDSPGLKIAIPKLVMRPSKVARVEATIDEEKSVSMFIIEEMDKVAQETFQIKKPIIVARATLRGILKSAGEEAITDAAEDQDEDLGKVVGFLAENIREASEQADLRGWQTMPGKVYTNVIKLPPGEHEITFEYYSAEGQVIHSEKIPITITENERLEPLSSIYSN</sequence>
<feature type="chain" id="PRO_5022844689" description="Tetratricopeptide repeat-containing protein" evidence="1">
    <location>
        <begin position="26"/>
        <end position="441"/>
    </location>
</feature>
<accession>A0A5D3YLD1</accession>
<reference evidence="2 3" key="1">
    <citation type="submission" date="2019-07" db="EMBL/GenBank/DDBJ databases">
        <title>Genomic Encyclopedia of Archaeal and Bacterial Type Strains, Phase II (KMG-II): from individual species to whole genera.</title>
        <authorList>
            <person name="Goeker M."/>
        </authorList>
    </citation>
    <scope>NUCLEOTIDE SEQUENCE [LARGE SCALE GENOMIC DNA]</scope>
    <source>
        <strain evidence="2 3">DSM 21935</strain>
    </source>
</reference>
<evidence type="ECO:0008006" key="4">
    <source>
        <dbReference type="Google" id="ProtNLM"/>
    </source>
</evidence>
<proteinExistence type="predicted"/>
<name>A0A5D3YLD1_9BACT</name>
<evidence type="ECO:0000256" key="1">
    <source>
        <dbReference type="SAM" id="SignalP"/>
    </source>
</evidence>
<dbReference type="AlphaFoldDB" id="A0A5D3YLD1"/>
<dbReference type="Proteomes" id="UP000324595">
    <property type="component" value="Unassembled WGS sequence"/>
</dbReference>
<gene>
    <name evidence="2" type="ORF">LX73_1205</name>
</gene>
<keyword evidence="3" id="KW-1185">Reference proteome</keyword>
<keyword evidence="1" id="KW-0732">Signal</keyword>
<dbReference type="EMBL" id="VNHY01000002">
    <property type="protein sequence ID" value="TYP93501.1"/>
    <property type="molecule type" value="Genomic_DNA"/>
</dbReference>
<feature type="signal peptide" evidence="1">
    <location>
        <begin position="1"/>
        <end position="25"/>
    </location>
</feature>
<protein>
    <recommendedName>
        <fullName evidence="4">Tetratricopeptide repeat-containing protein</fullName>
    </recommendedName>
</protein>
<organism evidence="2 3">
    <name type="scientific">Fodinibius salinus</name>
    <dbReference type="NCBI Taxonomy" id="860790"/>
    <lineage>
        <taxon>Bacteria</taxon>
        <taxon>Pseudomonadati</taxon>
        <taxon>Balneolota</taxon>
        <taxon>Balneolia</taxon>
        <taxon>Balneolales</taxon>
        <taxon>Balneolaceae</taxon>
        <taxon>Fodinibius</taxon>
    </lineage>
</organism>
<comment type="caution">
    <text evidence="2">The sequence shown here is derived from an EMBL/GenBank/DDBJ whole genome shotgun (WGS) entry which is preliminary data.</text>
</comment>
<evidence type="ECO:0000313" key="2">
    <source>
        <dbReference type="EMBL" id="TYP93501.1"/>
    </source>
</evidence>